<evidence type="ECO:0000313" key="2">
    <source>
        <dbReference type="EMBL" id="CCD50657.1"/>
    </source>
</evidence>
<feature type="transmembrane region" description="Helical" evidence="1">
    <location>
        <begin position="7"/>
        <end position="25"/>
    </location>
</feature>
<evidence type="ECO:0000256" key="1">
    <source>
        <dbReference type="SAM" id="Phobius"/>
    </source>
</evidence>
<gene>
    <name evidence="2" type="ORF">BofuT4_P024660.1</name>
</gene>
<dbReference type="HOGENOM" id="CLU_1517657_0_0_1"/>
<accession>G2YFV9</accession>
<sequence length="177" mass="19766">MHLAIDIGIVLAVSLSVVFLLGLTVKSKWDWSSAMQFGIPVCLVGLNIVLFVHHSTPLVDQIMTADLAFLVNGTFFQVVFWISECWNFESRSWSYWTLAVGFVNDTMAIANTACAVKKSGWTSGNKFALSLGCVNLSLPIFSLVYELFRSEAWPRIMSLRADKKKKKHARKPSTGYP</sequence>
<organism evidence="2 3">
    <name type="scientific">Botryotinia fuckeliana (strain T4)</name>
    <name type="common">Noble rot fungus</name>
    <name type="synonym">Botrytis cinerea</name>
    <dbReference type="NCBI Taxonomy" id="999810"/>
    <lineage>
        <taxon>Eukaryota</taxon>
        <taxon>Fungi</taxon>
        <taxon>Dikarya</taxon>
        <taxon>Ascomycota</taxon>
        <taxon>Pezizomycotina</taxon>
        <taxon>Leotiomycetes</taxon>
        <taxon>Helotiales</taxon>
        <taxon>Sclerotiniaceae</taxon>
        <taxon>Botrytis</taxon>
    </lineage>
</organism>
<dbReference type="AlphaFoldDB" id="G2YFV9"/>
<dbReference type="InParanoid" id="G2YFV9"/>
<feature type="transmembrane region" description="Helical" evidence="1">
    <location>
        <begin position="64"/>
        <end position="83"/>
    </location>
</feature>
<dbReference type="OrthoDB" id="10484573at2759"/>
<dbReference type="Proteomes" id="UP000008177">
    <property type="component" value="Unplaced contigs"/>
</dbReference>
<name>G2YFV9_BOTF4</name>
<dbReference type="EMBL" id="FQ790327">
    <property type="protein sequence ID" value="CCD50657.1"/>
    <property type="molecule type" value="Genomic_DNA"/>
</dbReference>
<protein>
    <submittedName>
        <fullName evidence="2">Uncharacterized protein</fullName>
    </submittedName>
</protein>
<keyword evidence="1" id="KW-1133">Transmembrane helix</keyword>
<keyword evidence="1" id="KW-0812">Transmembrane</keyword>
<proteinExistence type="predicted"/>
<feature type="transmembrane region" description="Helical" evidence="1">
    <location>
        <begin position="95"/>
        <end position="116"/>
    </location>
</feature>
<feature type="transmembrane region" description="Helical" evidence="1">
    <location>
        <begin position="128"/>
        <end position="148"/>
    </location>
</feature>
<feature type="transmembrane region" description="Helical" evidence="1">
    <location>
        <begin position="31"/>
        <end position="52"/>
    </location>
</feature>
<evidence type="ECO:0000313" key="3">
    <source>
        <dbReference type="Proteomes" id="UP000008177"/>
    </source>
</evidence>
<reference evidence="3" key="1">
    <citation type="journal article" date="2011" name="PLoS Genet.">
        <title>Genomic analysis of the necrotrophic fungal pathogens Sclerotinia sclerotiorum and Botrytis cinerea.</title>
        <authorList>
            <person name="Amselem J."/>
            <person name="Cuomo C.A."/>
            <person name="van Kan J.A."/>
            <person name="Viaud M."/>
            <person name="Benito E.P."/>
            <person name="Couloux A."/>
            <person name="Coutinho P.M."/>
            <person name="de Vries R.P."/>
            <person name="Dyer P.S."/>
            <person name="Fillinger S."/>
            <person name="Fournier E."/>
            <person name="Gout L."/>
            <person name="Hahn M."/>
            <person name="Kohn L."/>
            <person name="Lapalu N."/>
            <person name="Plummer K.M."/>
            <person name="Pradier J.M."/>
            <person name="Quevillon E."/>
            <person name="Sharon A."/>
            <person name="Simon A."/>
            <person name="ten Have A."/>
            <person name="Tudzynski B."/>
            <person name="Tudzynski P."/>
            <person name="Wincker P."/>
            <person name="Andrew M."/>
            <person name="Anthouard V."/>
            <person name="Beever R.E."/>
            <person name="Beffa R."/>
            <person name="Benoit I."/>
            <person name="Bouzid O."/>
            <person name="Brault B."/>
            <person name="Chen Z."/>
            <person name="Choquer M."/>
            <person name="Collemare J."/>
            <person name="Cotton P."/>
            <person name="Danchin E.G."/>
            <person name="Da Silva C."/>
            <person name="Gautier A."/>
            <person name="Giraud C."/>
            <person name="Giraud T."/>
            <person name="Gonzalez C."/>
            <person name="Grossetete S."/>
            <person name="Guldener U."/>
            <person name="Henrissat B."/>
            <person name="Howlett B.J."/>
            <person name="Kodira C."/>
            <person name="Kretschmer M."/>
            <person name="Lappartient A."/>
            <person name="Leroch M."/>
            <person name="Levis C."/>
            <person name="Mauceli E."/>
            <person name="Neuveglise C."/>
            <person name="Oeser B."/>
            <person name="Pearson M."/>
            <person name="Poulain J."/>
            <person name="Poussereau N."/>
            <person name="Quesneville H."/>
            <person name="Rascle C."/>
            <person name="Schumacher J."/>
            <person name="Segurens B."/>
            <person name="Sexton A."/>
            <person name="Silva E."/>
            <person name="Sirven C."/>
            <person name="Soanes D.M."/>
            <person name="Talbot N.J."/>
            <person name="Templeton M."/>
            <person name="Yandava C."/>
            <person name="Yarden O."/>
            <person name="Zeng Q."/>
            <person name="Rollins J.A."/>
            <person name="Lebrun M.H."/>
            <person name="Dickman M."/>
        </authorList>
    </citation>
    <scope>NUCLEOTIDE SEQUENCE [LARGE SCALE GENOMIC DNA]</scope>
    <source>
        <strain evidence="3">T4</strain>
    </source>
</reference>
<keyword evidence="1" id="KW-0472">Membrane</keyword>